<dbReference type="InterPro" id="IPR003594">
    <property type="entry name" value="HATPase_dom"/>
</dbReference>
<accession>A0A2S0VXR1</accession>
<dbReference type="SMART" id="SM00387">
    <property type="entry name" value="HATPase_c"/>
    <property type="match status" value="1"/>
</dbReference>
<dbReference type="Pfam" id="PF00512">
    <property type="entry name" value="HisKA"/>
    <property type="match status" value="1"/>
</dbReference>
<dbReference type="InterPro" id="IPR036097">
    <property type="entry name" value="HisK_dim/P_sf"/>
</dbReference>
<evidence type="ECO:0000313" key="5">
    <source>
        <dbReference type="EMBL" id="AWB69016.1"/>
    </source>
</evidence>
<keyword evidence="3" id="KW-0597">Phosphoprotein</keyword>
<dbReference type="CDD" id="cd00075">
    <property type="entry name" value="HATPase"/>
    <property type="match status" value="1"/>
</dbReference>
<proteinExistence type="predicted"/>
<dbReference type="AlphaFoldDB" id="A0A2S0VXR1"/>
<evidence type="ECO:0000256" key="3">
    <source>
        <dbReference type="ARBA" id="ARBA00022553"/>
    </source>
</evidence>
<name>A0A2S0VXR1_9ALTE</name>
<dbReference type="InterPro" id="IPR005467">
    <property type="entry name" value="His_kinase_dom"/>
</dbReference>
<dbReference type="Proteomes" id="UP000244441">
    <property type="component" value="Chromosome"/>
</dbReference>
<evidence type="ECO:0000256" key="2">
    <source>
        <dbReference type="ARBA" id="ARBA00012438"/>
    </source>
</evidence>
<gene>
    <name evidence="5" type="ORF">C2869_13375</name>
</gene>
<keyword evidence="5" id="KW-0808">Transferase</keyword>
<evidence type="ECO:0000259" key="4">
    <source>
        <dbReference type="PROSITE" id="PS50109"/>
    </source>
</evidence>
<dbReference type="InterPro" id="IPR003661">
    <property type="entry name" value="HisK_dim/P_dom"/>
</dbReference>
<evidence type="ECO:0000313" key="6">
    <source>
        <dbReference type="Proteomes" id="UP000244441"/>
    </source>
</evidence>
<dbReference type="PANTHER" id="PTHR43065">
    <property type="entry name" value="SENSOR HISTIDINE KINASE"/>
    <property type="match status" value="1"/>
</dbReference>
<dbReference type="OrthoDB" id="9776727at2"/>
<evidence type="ECO:0000256" key="1">
    <source>
        <dbReference type="ARBA" id="ARBA00000085"/>
    </source>
</evidence>
<dbReference type="GO" id="GO:0000155">
    <property type="term" value="F:phosphorelay sensor kinase activity"/>
    <property type="evidence" value="ECO:0007669"/>
    <property type="project" value="InterPro"/>
</dbReference>
<dbReference type="PROSITE" id="PS50109">
    <property type="entry name" value="HIS_KIN"/>
    <property type="match status" value="1"/>
</dbReference>
<dbReference type="InterPro" id="IPR036890">
    <property type="entry name" value="HATPase_C_sf"/>
</dbReference>
<dbReference type="CDD" id="cd00082">
    <property type="entry name" value="HisKA"/>
    <property type="match status" value="1"/>
</dbReference>
<keyword evidence="6" id="KW-1185">Reference proteome</keyword>
<dbReference type="SUPFAM" id="SSF47384">
    <property type="entry name" value="Homodimeric domain of signal transducing histidine kinase"/>
    <property type="match status" value="1"/>
</dbReference>
<protein>
    <recommendedName>
        <fullName evidence="2">histidine kinase</fullName>
        <ecNumber evidence="2">2.7.13.3</ecNumber>
    </recommendedName>
</protein>
<dbReference type="InterPro" id="IPR004358">
    <property type="entry name" value="Sig_transdc_His_kin-like_C"/>
</dbReference>
<dbReference type="KEGG" id="cate:C2869_13375"/>
<sequence length="329" mass="35750">MPVGVVIIDGLGFVKEANQIAVNLLGSPLEGQRWLAIIDRSFSPQADDGHEVSLRDGRRVKLQTTDLSPESGQLVVLTDMTETRLLQSRVAKLNHLSALGKMMASLAHQIRTPLSAAMLYAANLANNSLNNSSRQSFQQKLVSRLQDLEKQISDLLLFAKGEQQQVAQPISLQQLLAEIQAGSEAMLSQSQGTMQVQLPEPDIVILGNKNALASAVQNLIHNSIQAKNQNLVIKLSAERHANDPDKVCIKLSDNGPGMNKEQQRQAFEPFYTTRPQGTGLGLAVVRSVIEQHKGQVELQSELGQGVCFSLNLPIAHEVIPALAQVSGQN</sequence>
<dbReference type="Gene3D" id="1.10.287.130">
    <property type="match status" value="1"/>
</dbReference>
<feature type="domain" description="Histidine kinase" evidence="4">
    <location>
        <begin position="105"/>
        <end position="316"/>
    </location>
</feature>
<organism evidence="5 6">
    <name type="scientific">Saccharobesus litoralis</name>
    <dbReference type="NCBI Taxonomy" id="2172099"/>
    <lineage>
        <taxon>Bacteria</taxon>
        <taxon>Pseudomonadati</taxon>
        <taxon>Pseudomonadota</taxon>
        <taxon>Gammaproteobacteria</taxon>
        <taxon>Alteromonadales</taxon>
        <taxon>Alteromonadaceae</taxon>
        <taxon>Saccharobesus</taxon>
    </lineage>
</organism>
<dbReference type="EC" id="2.7.13.3" evidence="2"/>
<comment type="catalytic activity">
    <reaction evidence="1">
        <text>ATP + protein L-histidine = ADP + protein N-phospho-L-histidine.</text>
        <dbReference type="EC" id="2.7.13.3"/>
    </reaction>
</comment>
<dbReference type="SUPFAM" id="SSF55874">
    <property type="entry name" value="ATPase domain of HSP90 chaperone/DNA topoisomerase II/histidine kinase"/>
    <property type="match status" value="1"/>
</dbReference>
<keyword evidence="5" id="KW-0418">Kinase</keyword>
<dbReference type="SMART" id="SM00388">
    <property type="entry name" value="HisKA"/>
    <property type="match status" value="1"/>
</dbReference>
<dbReference type="Pfam" id="PF02518">
    <property type="entry name" value="HATPase_c"/>
    <property type="match status" value="1"/>
</dbReference>
<reference evidence="5 6" key="1">
    <citation type="submission" date="2018-01" db="EMBL/GenBank/DDBJ databases">
        <title>Genome sequence of a Cantenovulum-like bacteria.</title>
        <authorList>
            <person name="Tan W.R."/>
            <person name="Lau N.-S."/>
            <person name="Go F."/>
            <person name="Amirul A.-A.A."/>
        </authorList>
    </citation>
    <scope>NUCLEOTIDE SEQUENCE [LARGE SCALE GENOMIC DNA]</scope>
    <source>
        <strain evidence="5 6">CCB-QB4</strain>
    </source>
</reference>
<dbReference type="Gene3D" id="3.30.565.10">
    <property type="entry name" value="Histidine kinase-like ATPase, C-terminal domain"/>
    <property type="match status" value="1"/>
</dbReference>
<dbReference type="PANTHER" id="PTHR43065:SF29">
    <property type="entry name" value="SENSOR PROTEIN KINASE FLES"/>
    <property type="match status" value="1"/>
</dbReference>
<dbReference type="PRINTS" id="PR00344">
    <property type="entry name" value="BCTRLSENSOR"/>
</dbReference>
<dbReference type="EMBL" id="CP026604">
    <property type="protein sequence ID" value="AWB69016.1"/>
    <property type="molecule type" value="Genomic_DNA"/>
</dbReference>